<dbReference type="AlphaFoldDB" id="A0AAD6J4A9"/>
<reference evidence="1" key="1">
    <citation type="submission" date="2023-01" db="EMBL/GenBank/DDBJ databases">
        <title>The chitinases involved in constricting ring structure development in the nematode-trapping fungus Drechslerella dactyloides.</title>
        <authorList>
            <person name="Wang R."/>
            <person name="Zhang L."/>
            <person name="Tang P."/>
            <person name="Li S."/>
            <person name="Liang L."/>
        </authorList>
    </citation>
    <scope>NUCLEOTIDE SEQUENCE</scope>
    <source>
        <strain evidence="1">YMF1.00031</strain>
    </source>
</reference>
<proteinExistence type="predicted"/>
<evidence type="ECO:0000313" key="2">
    <source>
        <dbReference type="Proteomes" id="UP001221413"/>
    </source>
</evidence>
<name>A0AAD6J4A9_DREDA</name>
<gene>
    <name evidence="1" type="ORF">Dda_2116</name>
</gene>
<dbReference type="EMBL" id="JAQGDS010000002">
    <property type="protein sequence ID" value="KAJ6263552.1"/>
    <property type="molecule type" value="Genomic_DNA"/>
</dbReference>
<comment type="caution">
    <text evidence="1">The sequence shown here is derived from an EMBL/GenBank/DDBJ whole genome shotgun (WGS) entry which is preliminary data.</text>
</comment>
<protein>
    <submittedName>
        <fullName evidence="1">Uncharacterized protein</fullName>
    </submittedName>
</protein>
<evidence type="ECO:0000313" key="1">
    <source>
        <dbReference type="EMBL" id="KAJ6263552.1"/>
    </source>
</evidence>
<dbReference type="Proteomes" id="UP001221413">
    <property type="component" value="Unassembled WGS sequence"/>
</dbReference>
<sequence>MAARYTLIHQPQHRTNTHASWERYHCTICNPTPPPTLPYELYTTTATDPFCVQVLASKFSTSRAAVANAYYARIPVHPTRENTSVVDRRLRARGTKARILTDRQRNASADADYETQRRIFARNDPKTRRGLKMMPRTAVNRDCDAVVVAVNKKQKGAKGRNLKGRRVWLDDEMDIDGAKSLNWDHEMNFERDDAREAEFYDSISLTEDEIDRLLCTPVMDAQDDSEPEADLGNALSDEVGAAIAISCGESVGWNANVSLQQDLRALGILYDSADEDADVEPAKQSFDTHTHICEHIEAVLESIPGTPRAVPYTPGSSAADTADMDEVWVIVGERVVRVAPEAPSEWDVVSEYLLT</sequence>
<organism evidence="1 2">
    <name type="scientific">Drechslerella dactyloides</name>
    <name type="common">Nematode-trapping fungus</name>
    <name type="synonym">Arthrobotrys dactyloides</name>
    <dbReference type="NCBI Taxonomy" id="74499"/>
    <lineage>
        <taxon>Eukaryota</taxon>
        <taxon>Fungi</taxon>
        <taxon>Dikarya</taxon>
        <taxon>Ascomycota</taxon>
        <taxon>Pezizomycotina</taxon>
        <taxon>Orbiliomycetes</taxon>
        <taxon>Orbiliales</taxon>
        <taxon>Orbiliaceae</taxon>
        <taxon>Drechslerella</taxon>
    </lineage>
</organism>
<accession>A0AAD6J4A9</accession>
<keyword evidence="2" id="KW-1185">Reference proteome</keyword>